<sequence length="190" mass="20859">MDELRETLDDIEPANGTDSKVTHEVWSLSGTEGITSRTLQLVEDAESEIVLVVSSASVVTDELVEKLENASERGIDILIGTAIPELCDELRSTVPDAKVFVSELDWLHATDDDEVAIGRMLLVDQSTILLSSMDEQSQTERAIFGRGFENGLVVITRRLMATGLLGQQDPNNQRLAGRPPGDFRGTSERY</sequence>
<reference evidence="2 3" key="1">
    <citation type="journal article" date="2019" name="Int. J. Syst. Evol. Microbiol.">
        <title>The Global Catalogue of Microorganisms (GCM) 10K type strain sequencing project: providing services to taxonomists for standard genome sequencing and annotation.</title>
        <authorList>
            <consortium name="The Broad Institute Genomics Platform"/>
            <consortium name="The Broad Institute Genome Sequencing Center for Infectious Disease"/>
            <person name="Wu L."/>
            <person name="Ma J."/>
        </authorList>
    </citation>
    <scope>NUCLEOTIDE SEQUENCE [LARGE SCALE GENOMIC DNA]</scope>
    <source>
        <strain evidence="2 3">DT72</strain>
    </source>
</reference>
<evidence type="ECO:0000256" key="1">
    <source>
        <dbReference type="SAM" id="MobiDB-lite"/>
    </source>
</evidence>
<accession>A0ABD5WJI6</accession>
<dbReference type="RefSeq" id="WP_382208393.1">
    <property type="nucleotide sequence ID" value="NZ_JBHSZH010000001.1"/>
</dbReference>
<comment type="caution">
    <text evidence="2">The sequence shown here is derived from an EMBL/GenBank/DDBJ whole genome shotgun (WGS) entry which is preliminary data.</text>
</comment>
<protein>
    <submittedName>
        <fullName evidence="2">TrmB family transcriptional regulator</fullName>
    </submittedName>
</protein>
<dbReference type="AlphaFoldDB" id="A0ABD5WJI6"/>
<name>A0ABD5WJI6_9EURY</name>
<dbReference type="EMBL" id="JBHSZH010000001">
    <property type="protein sequence ID" value="MFC7078816.1"/>
    <property type="molecule type" value="Genomic_DNA"/>
</dbReference>
<feature type="region of interest" description="Disordered" evidence="1">
    <location>
        <begin position="166"/>
        <end position="190"/>
    </location>
</feature>
<evidence type="ECO:0000313" key="3">
    <source>
        <dbReference type="Proteomes" id="UP001596407"/>
    </source>
</evidence>
<proteinExistence type="predicted"/>
<dbReference type="Proteomes" id="UP001596407">
    <property type="component" value="Unassembled WGS sequence"/>
</dbReference>
<keyword evidence="3" id="KW-1185">Reference proteome</keyword>
<organism evidence="2 3">
    <name type="scientific">Halorussus caseinilyticus</name>
    <dbReference type="NCBI Taxonomy" id="3034025"/>
    <lineage>
        <taxon>Archaea</taxon>
        <taxon>Methanobacteriati</taxon>
        <taxon>Methanobacteriota</taxon>
        <taxon>Stenosarchaea group</taxon>
        <taxon>Halobacteria</taxon>
        <taxon>Halobacteriales</taxon>
        <taxon>Haladaptataceae</taxon>
        <taxon>Halorussus</taxon>
    </lineage>
</organism>
<gene>
    <name evidence="2" type="ORF">ACFQJ6_00395</name>
</gene>
<evidence type="ECO:0000313" key="2">
    <source>
        <dbReference type="EMBL" id="MFC7078816.1"/>
    </source>
</evidence>